<sequence length="220" mass="24469">MNMKQYVVIGCGRFGSSVARTLYKMGHDVLAIDSNEEIIQHVSDEVTHAVQADATDENSLKSLGIRNFDVAIITIGSDIQASIMATLIVKELGIKYVVAKANNEIHAKLLFKIGADRVVFPERDMGMRVAHNLVSSNILDYIELAPDYSIMEIAPLDDWVGKTLLEIDVRSKYGVNIMAIKHGYEMNVSPIAMDRIGKDDILVVIGHNKDLEKIEKQVWS</sequence>
<dbReference type="InterPro" id="IPR006037">
    <property type="entry name" value="RCK_C"/>
</dbReference>
<evidence type="ECO:0000313" key="4">
    <source>
        <dbReference type="Proteomes" id="UP000779508"/>
    </source>
</evidence>
<proteinExistence type="predicted"/>
<reference evidence="3 4" key="1">
    <citation type="submission" date="2021-06" db="EMBL/GenBank/DDBJ databases">
        <authorList>
            <person name="Sun Q."/>
            <person name="Li D."/>
        </authorList>
    </citation>
    <scope>NUCLEOTIDE SEQUENCE [LARGE SCALE GENOMIC DNA]</scope>
    <source>
        <strain evidence="3 4">MSJ-5</strain>
    </source>
</reference>
<dbReference type="Proteomes" id="UP000779508">
    <property type="component" value="Unassembled WGS sequence"/>
</dbReference>
<feature type="domain" description="RCK C-terminal" evidence="2">
    <location>
        <begin position="136"/>
        <end position="220"/>
    </location>
</feature>
<name>A0ABS6G3F2_9FIRM</name>
<gene>
    <name evidence="3" type="ORF">KQI88_11310</name>
</gene>
<evidence type="ECO:0000259" key="2">
    <source>
        <dbReference type="PROSITE" id="PS51202"/>
    </source>
</evidence>
<dbReference type="Pfam" id="PF02080">
    <property type="entry name" value="TrkA_C"/>
    <property type="match status" value="1"/>
</dbReference>
<keyword evidence="4" id="KW-1185">Reference proteome</keyword>
<evidence type="ECO:0000313" key="3">
    <source>
        <dbReference type="EMBL" id="MBU5677002.1"/>
    </source>
</evidence>
<organism evidence="3 4">
    <name type="scientific">Alkaliphilus flagellatus</name>
    <dbReference type="NCBI Taxonomy" id="2841507"/>
    <lineage>
        <taxon>Bacteria</taxon>
        <taxon>Bacillati</taxon>
        <taxon>Bacillota</taxon>
        <taxon>Clostridia</taxon>
        <taxon>Peptostreptococcales</taxon>
        <taxon>Natronincolaceae</taxon>
        <taxon>Alkaliphilus</taxon>
    </lineage>
</organism>
<accession>A0ABS6G3F2</accession>
<dbReference type="PROSITE" id="PS51201">
    <property type="entry name" value="RCK_N"/>
    <property type="match status" value="1"/>
</dbReference>
<comment type="caution">
    <text evidence="3">The sequence shown here is derived from an EMBL/GenBank/DDBJ whole genome shotgun (WGS) entry which is preliminary data.</text>
</comment>
<evidence type="ECO:0000259" key="1">
    <source>
        <dbReference type="PROSITE" id="PS51201"/>
    </source>
</evidence>
<dbReference type="Pfam" id="PF02254">
    <property type="entry name" value="TrkA_N"/>
    <property type="match status" value="1"/>
</dbReference>
<protein>
    <submittedName>
        <fullName evidence="3">TrkA family potassium uptake protein</fullName>
    </submittedName>
</protein>
<dbReference type="InterPro" id="IPR050721">
    <property type="entry name" value="Trk_Ktr_HKT_K-transport"/>
</dbReference>
<dbReference type="InterPro" id="IPR003148">
    <property type="entry name" value="RCK_N"/>
</dbReference>
<dbReference type="PROSITE" id="PS51202">
    <property type="entry name" value="RCK_C"/>
    <property type="match status" value="1"/>
</dbReference>
<dbReference type="PANTHER" id="PTHR43833">
    <property type="entry name" value="POTASSIUM CHANNEL PROTEIN 2-RELATED-RELATED"/>
    <property type="match status" value="1"/>
</dbReference>
<dbReference type="EMBL" id="JAHLQK010000004">
    <property type="protein sequence ID" value="MBU5677002.1"/>
    <property type="molecule type" value="Genomic_DNA"/>
</dbReference>
<dbReference type="PANTHER" id="PTHR43833:SF7">
    <property type="entry name" value="KTR SYSTEM POTASSIUM UPTAKE PROTEIN C"/>
    <property type="match status" value="1"/>
</dbReference>
<feature type="domain" description="RCK N-terminal" evidence="1">
    <location>
        <begin position="3"/>
        <end position="119"/>
    </location>
</feature>